<keyword evidence="1" id="KW-0812">Transmembrane</keyword>
<comment type="caution">
    <text evidence="2">The sequence shown here is derived from an EMBL/GenBank/DDBJ whole genome shotgun (WGS) entry which is preliminary data.</text>
</comment>
<organism evidence="2 3">
    <name type="scientific">Salix suchowensis</name>
    <dbReference type="NCBI Taxonomy" id="1278906"/>
    <lineage>
        <taxon>Eukaryota</taxon>
        <taxon>Viridiplantae</taxon>
        <taxon>Streptophyta</taxon>
        <taxon>Embryophyta</taxon>
        <taxon>Tracheophyta</taxon>
        <taxon>Spermatophyta</taxon>
        <taxon>Magnoliopsida</taxon>
        <taxon>eudicotyledons</taxon>
        <taxon>Gunneridae</taxon>
        <taxon>Pentapetalae</taxon>
        <taxon>rosids</taxon>
        <taxon>fabids</taxon>
        <taxon>Malpighiales</taxon>
        <taxon>Salicaceae</taxon>
        <taxon>Saliceae</taxon>
        <taxon>Salix</taxon>
    </lineage>
</organism>
<evidence type="ECO:0000313" key="2">
    <source>
        <dbReference type="EMBL" id="KAJ6309539.1"/>
    </source>
</evidence>
<keyword evidence="1" id="KW-1133">Transmembrane helix</keyword>
<reference evidence="2" key="1">
    <citation type="submission" date="2022-10" db="EMBL/GenBank/DDBJ databases">
        <authorList>
            <person name="Hyden B.L."/>
            <person name="Feng K."/>
            <person name="Yates T."/>
            <person name="Jawdy S."/>
            <person name="Smart L.B."/>
            <person name="Muchero W."/>
        </authorList>
    </citation>
    <scope>NUCLEOTIDE SEQUENCE</scope>
    <source>
        <tissue evidence="2">Shoot tip</tissue>
    </source>
</reference>
<proteinExistence type="predicted"/>
<dbReference type="Proteomes" id="UP001141253">
    <property type="component" value="Unassembled WGS sequence"/>
</dbReference>
<protein>
    <submittedName>
        <fullName evidence="2">Uncharacterized protein</fullName>
    </submittedName>
</protein>
<keyword evidence="1" id="KW-0472">Membrane</keyword>
<evidence type="ECO:0000313" key="3">
    <source>
        <dbReference type="Proteomes" id="UP001141253"/>
    </source>
</evidence>
<accession>A0ABQ8ZSD6</accession>
<feature type="non-terminal residue" evidence="2">
    <location>
        <position position="42"/>
    </location>
</feature>
<feature type="transmembrane region" description="Helical" evidence="1">
    <location>
        <begin position="21"/>
        <end position="39"/>
    </location>
</feature>
<reference evidence="2" key="2">
    <citation type="journal article" date="2023" name="Int. J. Mol. Sci.">
        <title>De Novo Assembly and Annotation of 11 Diverse Shrub Willow (Salix) Genomes Reveals Novel Gene Organization in Sex-Linked Regions.</title>
        <authorList>
            <person name="Hyden B."/>
            <person name="Feng K."/>
            <person name="Yates T.B."/>
            <person name="Jawdy S."/>
            <person name="Cereghino C."/>
            <person name="Smart L.B."/>
            <person name="Muchero W."/>
        </authorList>
    </citation>
    <scope>NUCLEOTIDE SEQUENCE</scope>
    <source>
        <tissue evidence="2">Shoot tip</tissue>
    </source>
</reference>
<name>A0ABQ8ZSD6_9ROSI</name>
<dbReference type="EMBL" id="JAPFFI010000025">
    <property type="protein sequence ID" value="KAJ6309539.1"/>
    <property type="molecule type" value="Genomic_DNA"/>
</dbReference>
<keyword evidence="3" id="KW-1185">Reference proteome</keyword>
<evidence type="ECO:0000256" key="1">
    <source>
        <dbReference type="SAM" id="Phobius"/>
    </source>
</evidence>
<gene>
    <name evidence="2" type="ORF">OIU77_015110</name>
</gene>
<sequence length="42" mass="4754">MYDGEYLIAMTIRKSTCISKTSIKIMITILAYSLGNTFVNFT</sequence>